<proteinExistence type="predicted"/>
<evidence type="ECO:0000256" key="2">
    <source>
        <dbReference type="ARBA" id="ARBA00022777"/>
    </source>
</evidence>
<dbReference type="Pfam" id="PF03976">
    <property type="entry name" value="PPK2"/>
    <property type="match status" value="1"/>
</dbReference>
<dbReference type="EMBL" id="BNJG01000001">
    <property type="protein sequence ID" value="GHO55398.1"/>
    <property type="molecule type" value="Genomic_DNA"/>
</dbReference>
<sequence length="280" mass="32896">MSKDLLWKVKEGDHIKLKDYDPDHIASHIDRDAAEKQLQKLSQELGELQELMAAAQKHSFLMILQGMDTSGKDGTIRHVLSSLNPQGCQVHSFKAPSQDELQHDFLWRVHQHVPPRGIFGVFNRSHYEDVLVVRVHNLVPEDTWHKRYHIINAFEEMLTESGTIVVKFFLHISKDEQARRLKAREDEPEKSWKLNVDDWKERQFWGDYQEAYEDALSKCSTKQAPWYIVPANHKWYRNLVIAQTLADTLKPFKDEWQKDLLARGQRELEALKQMHVQAEK</sequence>
<evidence type="ECO:0000313" key="6">
    <source>
        <dbReference type="Proteomes" id="UP000654345"/>
    </source>
</evidence>
<accession>A0ABQ3URR5</accession>
<dbReference type="RefSeq" id="WP_201371988.1">
    <property type="nucleotide sequence ID" value="NZ_BNJG01000001.1"/>
</dbReference>
<reference evidence="5 6" key="1">
    <citation type="journal article" date="2021" name="Int. J. Syst. Evol. Microbiol.">
        <title>Reticulibacter mediterranei gen. nov., sp. nov., within the new family Reticulibacteraceae fam. nov., and Ktedonospora formicarum gen. nov., sp. nov., Ktedonobacter robiniae sp. nov., Dictyobacter formicarum sp. nov. and Dictyobacter arantiisoli sp. nov., belonging to the class Ktedonobacteria.</title>
        <authorList>
            <person name="Yabe S."/>
            <person name="Zheng Y."/>
            <person name="Wang C.M."/>
            <person name="Sakai Y."/>
            <person name="Abe K."/>
            <person name="Yokota A."/>
            <person name="Donadio S."/>
            <person name="Cavaletti L."/>
            <person name="Monciardini P."/>
        </authorList>
    </citation>
    <scope>NUCLEOTIDE SEQUENCE [LARGE SCALE GENOMIC DNA]</scope>
    <source>
        <strain evidence="5 6">SOSP1-30</strain>
    </source>
</reference>
<evidence type="ECO:0000256" key="1">
    <source>
        <dbReference type="ARBA" id="ARBA00022679"/>
    </source>
</evidence>
<gene>
    <name evidence="5" type="ORF">KSB_38730</name>
</gene>
<feature type="domain" description="Polyphosphate kinase-2-related" evidence="4">
    <location>
        <begin position="29"/>
        <end position="250"/>
    </location>
</feature>
<name>A0ABQ3URR5_9CHLR</name>
<evidence type="ECO:0000313" key="5">
    <source>
        <dbReference type="EMBL" id="GHO55398.1"/>
    </source>
</evidence>
<dbReference type="InterPro" id="IPR016898">
    <property type="entry name" value="Polyphosphate_phosphotransfera"/>
</dbReference>
<dbReference type="PIRSF" id="PIRSF028756">
    <property type="entry name" value="PPK2_prd"/>
    <property type="match status" value="1"/>
</dbReference>
<dbReference type="PANTHER" id="PTHR34383">
    <property type="entry name" value="POLYPHOSPHATE:AMP PHOSPHOTRANSFERASE-RELATED"/>
    <property type="match status" value="1"/>
</dbReference>
<feature type="coiled-coil region" evidence="3">
    <location>
        <begin position="31"/>
        <end position="58"/>
    </location>
</feature>
<dbReference type="SUPFAM" id="SSF52540">
    <property type="entry name" value="P-loop containing nucleoside triphosphate hydrolases"/>
    <property type="match status" value="1"/>
</dbReference>
<dbReference type="NCBIfam" id="TIGR03709">
    <property type="entry name" value="PPK2_rel_1"/>
    <property type="match status" value="1"/>
</dbReference>
<dbReference type="PANTHER" id="PTHR34383:SF3">
    <property type="entry name" value="POLYPHOSPHATE:AMP PHOSPHOTRANSFERASE"/>
    <property type="match status" value="1"/>
</dbReference>
<keyword evidence="3" id="KW-0175">Coiled coil</keyword>
<organism evidence="5 6">
    <name type="scientific">Ktedonobacter robiniae</name>
    <dbReference type="NCBI Taxonomy" id="2778365"/>
    <lineage>
        <taxon>Bacteria</taxon>
        <taxon>Bacillati</taxon>
        <taxon>Chloroflexota</taxon>
        <taxon>Ktedonobacteria</taxon>
        <taxon>Ktedonobacterales</taxon>
        <taxon>Ktedonobacteraceae</taxon>
        <taxon>Ktedonobacter</taxon>
    </lineage>
</organism>
<comment type="caution">
    <text evidence="5">The sequence shown here is derived from an EMBL/GenBank/DDBJ whole genome shotgun (WGS) entry which is preliminary data.</text>
</comment>
<evidence type="ECO:0000259" key="4">
    <source>
        <dbReference type="Pfam" id="PF03976"/>
    </source>
</evidence>
<protein>
    <recommendedName>
        <fullName evidence="4">Polyphosphate kinase-2-related domain-containing protein</fullName>
    </recommendedName>
</protein>
<dbReference type="InterPro" id="IPR027417">
    <property type="entry name" value="P-loop_NTPase"/>
</dbReference>
<dbReference type="InterPro" id="IPR022488">
    <property type="entry name" value="PPK2-related"/>
</dbReference>
<evidence type="ECO:0000256" key="3">
    <source>
        <dbReference type="SAM" id="Coils"/>
    </source>
</evidence>
<keyword evidence="2" id="KW-0418">Kinase</keyword>
<keyword evidence="6" id="KW-1185">Reference proteome</keyword>
<dbReference type="InterPro" id="IPR022300">
    <property type="entry name" value="PPK2-rel_1"/>
</dbReference>
<dbReference type="Gene3D" id="3.40.50.300">
    <property type="entry name" value="P-loop containing nucleotide triphosphate hydrolases"/>
    <property type="match status" value="1"/>
</dbReference>
<keyword evidence="1" id="KW-0808">Transferase</keyword>
<dbReference type="Proteomes" id="UP000654345">
    <property type="component" value="Unassembled WGS sequence"/>
</dbReference>